<accession>A0A7W5D364</accession>
<evidence type="ECO:0000313" key="2">
    <source>
        <dbReference type="Proteomes" id="UP000530850"/>
    </source>
</evidence>
<reference evidence="1 2" key="1">
    <citation type="submission" date="2020-08" db="EMBL/GenBank/DDBJ databases">
        <title>Sequencing the genomes of 1000 actinobacteria strains.</title>
        <authorList>
            <person name="Klenk H.-P."/>
        </authorList>
    </citation>
    <scope>NUCLEOTIDE SEQUENCE [LARGE SCALE GENOMIC DNA]</scope>
    <source>
        <strain evidence="1 2">DSM 22242</strain>
    </source>
</reference>
<name>A0A7W5D364_9ACTN</name>
<dbReference type="AlphaFoldDB" id="A0A7W5D364"/>
<dbReference type="GeneID" id="93356923"/>
<dbReference type="RefSeq" id="WP_123185620.1">
    <property type="nucleotide sequence ID" value="NZ_CAOKAH010000012.1"/>
</dbReference>
<protein>
    <submittedName>
        <fullName evidence="1">Uncharacterized protein</fullName>
    </submittedName>
</protein>
<dbReference type="Proteomes" id="UP000530850">
    <property type="component" value="Unassembled WGS sequence"/>
</dbReference>
<dbReference type="EMBL" id="JACHYA010000005">
    <property type="protein sequence ID" value="MBB3171808.1"/>
    <property type="molecule type" value="Genomic_DNA"/>
</dbReference>
<evidence type="ECO:0000313" key="1">
    <source>
        <dbReference type="EMBL" id="MBB3171808.1"/>
    </source>
</evidence>
<sequence length="84" mass="9586">MATEDGYTRFACDRAEANHDGGELPIVYLGPNDKERGRWLSAEYTDKNGVKMKATLCPKCAKVWKEMHQAFAAQLTEYMEKGRR</sequence>
<gene>
    <name evidence="1" type="ORF">FHR31_001634</name>
</gene>
<comment type="caution">
    <text evidence="1">The sequence shown here is derived from an EMBL/GenBank/DDBJ whole genome shotgun (WGS) entry which is preliminary data.</text>
</comment>
<organism evidence="1 2">
    <name type="scientific">Parvibacter caecicola</name>
    <dbReference type="NCBI Taxonomy" id="747645"/>
    <lineage>
        <taxon>Bacteria</taxon>
        <taxon>Bacillati</taxon>
        <taxon>Actinomycetota</taxon>
        <taxon>Coriobacteriia</taxon>
        <taxon>Coriobacteriales</taxon>
        <taxon>Coriobacteriaceae</taxon>
        <taxon>Parvibacter</taxon>
    </lineage>
</organism>
<proteinExistence type="predicted"/>